<accession>A0ABW6TTY6</accession>
<comment type="caution">
    <text evidence="2">The sequence shown here is derived from an EMBL/GenBank/DDBJ whole genome shotgun (WGS) entry which is preliminary data.</text>
</comment>
<protein>
    <submittedName>
        <fullName evidence="2">DUF6615 family protein</fullName>
    </submittedName>
</protein>
<dbReference type="InterPro" id="IPR046723">
    <property type="entry name" value="DUF6615"/>
</dbReference>
<proteinExistence type="predicted"/>
<evidence type="ECO:0000313" key="2">
    <source>
        <dbReference type="EMBL" id="MFF4215287.1"/>
    </source>
</evidence>
<name>A0ABW6TTY6_9ACTN</name>
<organism evidence="2 3">
    <name type="scientific">Streptomyces nondiastaticus</name>
    <dbReference type="NCBI Taxonomy" id="3154512"/>
    <lineage>
        <taxon>Bacteria</taxon>
        <taxon>Bacillati</taxon>
        <taxon>Actinomycetota</taxon>
        <taxon>Actinomycetes</taxon>
        <taxon>Kitasatosporales</taxon>
        <taxon>Streptomycetaceae</taxon>
        <taxon>Streptomyces</taxon>
    </lineage>
</organism>
<feature type="region of interest" description="Disordered" evidence="1">
    <location>
        <begin position="274"/>
        <end position="295"/>
    </location>
</feature>
<dbReference type="Proteomes" id="UP001602123">
    <property type="component" value="Unassembled WGS sequence"/>
</dbReference>
<dbReference type="Pfam" id="PF20320">
    <property type="entry name" value="DUF6615"/>
    <property type="match status" value="1"/>
</dbReference>
<keyword evidence="3" id="KW-1185">Reference proteome</keyword>
<dbReference type="EMBL" id="JBIAUT010000001">
    <property type="protein sequence ID" value="MFF4215287.1"/>
    <property type="molecule type" value="Genomic_DNA"/>
</dbReference>
<dbReference type="RefSeq" id="WP_388625171.1">
    <property type="nucleotide sequence ID" value="NZ_JBIAUT010000001.1"/>
</dbReference>
<feature type="compositionally biased region" description="Polar residues" evidence="1">
    <location>
        <begin position="274"/>
        <end position="283"/>
    </location>
</feature>
<evidence type="ECO:0000256" key="1">
    <source>
        <dbReference type="SAM" id="MobiDB-lite"/>
    </source>
</evidence>
<gene>
    <name evidence="2" type="ORF">ACFYZM_03270</name>
</gene>
<reference evidence="2 3" key="1">
    <citation type="submission" date="2024-10" db="EMBL/GenBank/DDBJ databases">
        <title>The Natural Products Discovery Center: Release of the First 8490 Sequenced Strains for Exploring Actinobacteria Biosynthetic Diversity.</title>
        <authorList>
            <person name="Kalkreuter E."/>
            <person name="Kautsar S.A."/>
            <person name="Yang D."/>
            <person name="Bader C.D."/>
            <person name="Teijaro C.N."/>
            <person name="Fluegel L."/>
            <person name="Davis C.M."/>
            <person name="Simpson J.R."/>
            <person name="Lauterbach L."/>
            <person name="Steele A.D."/>
            <person name="Gui C."/>
            <person name="Meng S."/>
            <person name="Li G."/>
            <person name="Viehrig K."/>
            <person name="Ye F."/>
            <person name="Su P."/>
            <person name="Kiefer A.F."/>
            <person name="Nichols A."/>
            <person name="Cepeda A.J."/>
            <person name="Yan W."/>
            <person name="Fan B."/>
            <person name="Jiang Y."/>
            <person name="Adhikari A."/>
            <person name="Zheng C.-J."/>
            <person name="Schuster L."/>
            <person name="Cowan T.M."/>
            <person name="Smanski M.J."/>
            <person name="Chevrette M.G."/>
            <person name="De Carvalho L.P.S."/>
            <person name="Shen B."/>
        </authorList>
    </citation>
    <scope>NUCLEOTIDE SEQUENCE [LARGE SCALE GENOMIC DNA]</scope>
    <source>
        <strain evidence="2 3">NPDC001650</strain>
    </source>
</reference>
<evidence type="ECO:0000313" key="3">
    <source>
        <dbReference type="Proteomes" id="UP001602123"/>
    </source>
</evidence>
<sequence length="361" mass="40383">MPSCLCGEEIADRFVFCPHCGIDLQWSAEMRGMPVSSSSRSLCRTLRACATRTFERLAAGHFEGAAPNEEAFTQFNLQDLRQLHRDRVLIREFQRHEEARNGADWEWWFHSGDVGFGMRVQAKRMKRGGGYDLEHVVRRTGRRQSQLLVQDALATGCIPAYVLYNHRNWVPASELGRAVNCRHGLGEQTQLGCTIVSALTVHAALRGPSVSPAQVRDRSMPWHRVLCDEPNNGQTGLEAAHAEVKALHRRGADDLLSAVRAPILRALREQTVVTPVRRQQTDTGMPDQKLGESRPASLDDYLRRAEEEVLSMPVYEGLSEVADRPLSRLPDRVVAMLRGRVTEPPDDRVNGAVLVNLSSLP</sequence>